<evidence type="ECO:0000256" key="1">
    <source>
        <dbReference type="SAM" id="MobiDB-lite"/>
    </source>
</evidence>
<keyword evidence="3" id="KW-1185">Reference proteome</keyword>
<evidence type="ECO:0000313" key="2">
    <source>
        <dbReference type="EMBL" id="KAB5594264.1"/>
    </source>
</evidence>
<dbReference type="AlphaFoldDB" id="A0A5N5QRD2"/>
<protein>
    <submittedName>
        <fullName evidence="2">Uncharacterized protein</fullName>
    </submittedName>
</protein>
<accession>A0A5N5QRD2</accession>
<feature type="region of interest" description="Disordered" evidence="1">
    <location>
        <begin position="225"/>
        <end position="267"/>
    </location>
</feature>
<dbReference type="EMBL" id="SSOP01000023">
    <property type="protein sequence ID" value="KAB5594264.1"/>
    <property type="molecule type" value="Genomic_DNA"/>
</dbReference>
<proteinExistence type="predicted"/>
<feature type="compositionally biased region" description="Low complexity" evidence="1">
    <location>
        <begin position="245"/>
        <end position="254"/>
    </location>
</feature>
<feature type="compositionally biased region" description="Low complexity" evidence="1">
    <location>
        <begin position="225"/>
        <end position="239"/>
    </location>
</feature>
<sequence length="267" mass="29100">MVLGSYVLIAIMGLAFHKSRKPVLESGPVIREPKLLAKASEHPRQANDSNLVSISGVLLADADEITERTLKEYGYITDSDSDLDLDSGMPLPDCEPPSRKPILRNTVRNDIGVLFRGPISGCLDSNLDMLSHKTRTISQAGSVRYAMANCIDVPPMPPQMPSVKSDPIQIRNPTSRARLVVNSSSMPDAHALLVRHRPPPIIVTADSHGGPYISPTPYRCFSSSPLKYSSVPSPESSPRSPSPRTPTSRSSTMSNYSLKQSMWAPKK</sequence>
<organism evidence="2 3">
    <name type="scientific">Ceratobasidium theobromae</name>
    <dbReference type="NCBI Taxonomy" id="1582974"/>
    <lineage>
        <taxon>Eukaryota</taxon>
        <taxon>Fungi</taxon>
        <taxon>Dikarya</taxon>
        <taxon>Basidiomycota</taxon>
        <taxon>Agaricomycotina</taxon>
        <taxon>Agaricomycetes</taxon>
        <taxon>Cantharellales</taxon>
        <taxon>Ceratobasidiaceae</taxon>
        <taxon>Ceratobasidium</taxon>
    </lineage>
</organism>
<reference evidence="2 3" key="1">
    <citation type="journal article" date="2019" name="Fungal Biol. Biotechnol.">
        <title>Draft genome sequence of fastidious pathogen Ceratobasidium theobromae, which causes vascular-streak dieback in Theobroma cacao.</title>
        <authorList>
            <person name="Ali S.S."/>
            <person name="Asman A."/>
            <person name="Shao J."/>
            <person name="Firmansyah A.P."/>
            <person name="Susilo A.W."/>
            <person name="Rosmana A."/>
            <person name="McMahon P."/>
            <person name="Junaid M."/>
            <person name="Guest D."/>
            <person name="Kheng T.Y."/>
            <person name="Meinhardt L.W."/>
            <person name="Bailey B.A."/>
        </authorList>
    </citation>
    <scope>NUCLEOTIDE SEQUENCE [LARGE SCALE GENOMIC DNA]</scope>
    <source>
        <strain evidence="2 3">CT2</strain>
    </source>
</reference>
<comment type="caution">
    <text evidence="2">The sequence shown here is derived from an EMBL/GenBank/DDBJ whole genome shotgun (WGS) entry which is preliminary data.</text>
</comment>
<name>A0A5N5QRD2_9AGAM</name>
<gene>
    <name evidence="2" type="ORF">CTheo_2345</name>
</gene>
<evidence type="ECO:0000313" key="3">
    <source>
        <dbReference type="Proteomes" id="UP000383932"/>
    </source>
</evidence>
<dbReference type="Proteomes" id="UP000383932">
    <property type="component" value="Unassembled WGS sequence"/>
</dbReference>